<name>A0ABD3TN83_9LAMI</name>
<proteinExistence type="predicted"/>
<evidence type="ECO:0000313" key="3">
    <source>
        <dbReference type="Proteomes" id="UP001634393"/>
    </source>
</evidence>
<accession>A0ABD3TN83</accession>
<dbReference type="PANTHER" id="PTHR46234">
    <property type="entry name" value="ALPHA/BETA-HYDROLASES SUPERFAMILY PROTEIN"/>
    <property type="match status" value="1"/>
</dbReference>
<evidence type="ECO:0000259" key="1">
    <source>
        <dbReference type="Pfam" id="PF02230"/>
    </source>
</evidence>
<keyword evidence="3" id="KW-1185">Reference proteome</keyword>
<evidence type="ECO:0000313" key="2">
    <source>
        <dbReference type="EMBL" id="KAL3837805.1"/>
    </source>
</evidence>
<sequence>MASGSTTSGSTCEFGRIDVVRPKGKHEATIVWLHGLGNDGSSYQNIFLHPSLFKFSNFNMQIKWICPTAPTRPVAIVGGFNCTAWFDVGELTEDGPDDFEGLDASAAHVANLLTIEPADVKLGIGGFGFGAALALYSATCFARGQYENGNAYPVNLSAIFGLRAWLPGSSYVRSKIEGSQEARRRASSLPMLLSHGKYNEKVPYEVAEQAYHQLVQAGFRRVLFKTNEEFSHNHILEEMDDVCNWLKTQGF</sequence>
<dbReference type="AlphaFoldDB" id="A0ABD3TN83"/>
<dbReference type="SUPFAM" id="SSF53474">
    <property type="entry name" value="alpha/beta-Hydrolases"/>
    <property type="match status" value="1"/>
</dbReference>
<comment type="caution">
    <text evidence="2">The sequence shown here is derived from an EMBL/GenBank/DDBJ whole genome shotgun (WGS) entry which is preliminary data.</text>
</comment>
<gene>
    <name evidence="2" type="ORF">ACJIZ3_022396</name>
</gene>
<protein>
    <recommendedName>
        <fullName evidence="1">Phospholipase/carboxylesterase/thioesterase domain-containing protein</fullName>
    </recommendedName>
</protein>
<dbReference type="Proteomes" id="UP001634393">
    <property type="component" value="Unassembled WGS sequence"/>
</dbReference>
<reference evidence="2 3" key="1">
    <citation type="submission" date="2024-12" db="EMBL/GenBank/DDBJ databases">
        <title>The unique morphological basis and parallel evolutionary history of personate flowers in Penstemon.</title>
        <authorList>
            <person name="Depatie T.H."/>
            <person name="Wessinger C.A."/>
        </authorList>
    </citation>
    <scope>NUCLEOTIDE SEQUENCE [LARGE SCALE GENOMIC DNA]</scope>
    <source>
        <strain evidence="2">WTNN_2</strain>
        <tissue evidence="2">Leaf</tissue>
    </source>
</reference>
<dbReference type="InterPro" id="IPR029058">
    <property type="entry name" value="AB_hydrolase_fold"/>
</dbReference>
<organism evidence="2 3">
    <name type="scientific">Penstemon smallii</name>
    <dbReference type="NCBI Taxonomy" id="265156"/>
    <lineage>
        <taxon>Eukaryota</taxon>
        <taxon>Viridiplantae</taxon>
        <taxon>Streptophyta</taxon>
        <taxon>Embryophyta</taxon>
        <taxon>Tracheophyta</taxon>
        <taxon>Spermatophyta</taxon>
        <taxon>Magnoliopsida</taxon>
        <taxon>eudicotyledons</taxon>
        <taxon>Gunneridae</taxon>
        <taxon>Pentapetalae</taxon>
        <taxon>asterids</taxon>
        <taxon>lamiids</taxon>
        <taxon>Lamiales</taxon>
        <taxon>Plantaginaceae</taxon>
        <taxon>Cheloneae</taxon>
        <taxon>Penstemon</taxon>
    </lineage>
</organism>
<feature type="domain" description="Phospholipase/carboxylesterase/thioesterase" evidence="1">
    <location>
        <begin position="18"/>
        <end position="248"/>
    </location>
</feature>
<dbReference type="Gene3D" id="3.40.50.1820">
    <property type="entry name" value="alpha/beta hydrolase"/>
    <property type="match status" value="1"/>
</dbReference>
<dbReference type="InterPro" id="IPR003140">
    <property type="entry name" value="PLipase/COase/thioEstase"/>
</dbReference>
<dbReference type="EMBL" id="JBJXBP010000003">
    <property type="protein sequence ID" value="KAL3837805.1"/>
    <property type="molecule type" value="Genomic_DNA"/>
</dbReference>
<dbReference type="Pfam" id="PF02230">
    <property type="entry name" value="Abhydrolase_2"/>
    <property type="match status" value="1"/>
</dbReference>